<dbReference type="Pfam" id="PF07690">
    <property type="entry name" value="MFS_1"/>
    <property type="match status" value="2"/>
</dbReference>
<dbReference type="SUPFAM" id="SSF103473">
    <property type="entry name" value="MFS general substrate transporter"/>
    <property type="match status" value="1"/>
</dbReference>
<keyword evidence="11" id="KW-1185">Reference proteome</keyword>
<accession>A0A512JGB3</accession>
<dbReference type="PROSITE" id="PS00216">
    <property type="entry name" value="SUGAR_TRANSPORT_1"/>
    <property type="match status" value="1"/>
</dbReference>
<organism evidence="10 11">
    <name type="scientific">Methylobacterium gnaphalii</name>
    <dbReference type="NCBI Taxonomy" id="1010610"/>
    <lineage>
        <taxon>Bacteria</taxon>
        <taxon>Pseudomonadati</taxon>
        <taxon>Pseudomonadota</taxon>
        <taxon>Alphaproteobacteria</taxon>
        <taxon>Hyphomicrobiales</taxon>
        <taxon>Methylobacteriaceae</taxon>
        <taxon>Methylobacterium</taxon>
    </lineage>
</organism>
<feature type="transmembrane region" description="Helical" evidence="8">
    <location>
        <begin position="312"/>
        <end position="335"/>
    </location>
</feature>
<feature type="transmembrane region" description="Helical" evidence="8">
    <location>
        <begin position="145"/>
        <end position="166"/>
    </location>
</feature>
<evidence type="ECO:0000256" key="5">
    <source>
        <dbReference type="ARBA" id="ARBA00022692"/>
    </source>
</evidence>
<proteinExistence type="inferred from homology"/>
<keyword evidence="4" id="KW-1003">Cell membrane</keyword>
<comment type="subcellular location">
    <subcellularLocation>
        <location evidence="1">Cell membrane</location>
        <topology evidence="1">Multi-pass membrane protein</topology>
    </subcellularLocation>
</comment>
<dbReference type="PANTHER" id="PTHR43271:SF1">
    <property type="entry name" value="INNER MEMBRANE TRANSPORT PROTEIN YNFM"/>
    <property type="match status" value="1"/>
</dbReference>
<feature type="transmembrane region" description="Helical" evidence="8">
    <location>
        <begin position="375"/>
        <end position="394"/>
    </location>
</feature>
<keyword evidence="3" id="KW-0813">Transport</keyword>
<evidence type="ECO:0000313" key="11">
    <source>
        <dbReference type="Proteomes" id="UP000321750"/>
    </source>
</evidence>
<dbReference type="GO" id="GO:0022857">
    <property type="term" value="F:transmembrane transporter activity"/>
    <property type="evidence" value="ECO:0007669"/>
    <property type="project" value="InterPro"/>
</dbReference>
<evidence type="ECO:0000256" key="1">
    <source>
        <dbReference type="ARBA" id="ARBA00004651"/>
    </source>
</evidence>
<dbReference type="Gene3D" id="1.20.1250.20">
    <property type="entry name" value="MFS general substrate transporter like domains"/>
    <property type="match status" value="1"/>
</dbReference>
<sequence>MDGEVGHRLIEAGTPEFRRTTLALFAAGFSTFAVLYGVQPLMPVFADAFSVSPAESSLALSLPCATLAVSLLVVSPLSEVWGRKPVMAASLFLSALLTIAAVMMPSWHGFLVLRALTGIAASGLPAVAMAYLSEEMHGRAIGLSMGLLIGGNALGGMVGRLMAGIIADHASWRIGLGVIGGLALLAALAFQFALPASRHFAAHRMRWREVPASFGHHFKDAGLPWLFSESFLLMGGFVCVYNYIGFRLLDPPYSLSQTAIGAIFVVYLAGTASSAITGEVASRLGRRRVLWLAILLGLGGIALTLSSHLILIIAGIVVVTVSFFGAHSVASSWIGRRAMTDRAQASAIYLCLYYLGSSVLGTTGGWFFAHAGWPGVAGFFAGLYVLALLIAIRLSRLAPLPELIAAEIPKP</sequence>
<dbReference type="InterPro" id="IPR005829">
    <property type="entry name" value="Sugar_transporter_CS"/>
</dbReference>
<evidence type="ECO:0000313" key="10">
    <source>
        <dbReference type="EMBL" id="GEP08966.1"/>
    </source>
</evidence>
<evidence type="ECO:0000256" key="7">
    <source>
        <dbReference type="ARBA" id="ARBA00023136"/>
    </source>
</evidence>
<evidence type="ECO:0000256" key="3">
    <source>
        <dbReference type="ARBA" id="ARBA00022448"/>
    </source>
</evidence>
<comment type="caution">
    <text evidence="10">The sequence shown here is derived from an EMBL/GenBank/DDBJ whole genome shotgun (WGS) entry which is preliminary data.</text>
</comment>
<dbReference type="PANTHER" id="PTHR43271">
    <property type="entry name" value="BLL2771 PROTEIN"/>
    <property type="match status" value="1"/>
</dbReference>
<feature type="transmembrane region" description="Helical" evidence="8">
    <location>
        <begin position="21"/>
        <end position="38"/>
    </location>
</feature>
<dbReference type="InterPro" id="IPR020846">
    <property type="entry name" value="MFS_dom"/>
</dbReference>
<keyword evidence="5 8" id="KW-0812">Transmembrane</keyword>
<evidence type="ECO:0000256" key="4">
    <source>
        <dbReference type="ARBA" id="ARBA00022475"/>
    </source>
</evidence>
<evidence type="ECO:0000259" key="9">
    <source>
        <dbReference type="PROSITE" id="PS50850"/>
    </source>
</evidence>
<dbReference type="PROSITE" id="PS50850">
    <property type="entry name" value="MFS"/>
    <property type="match status" value="1"/>
</dbReference>
<comment type="similarity">
    <text evidence="2">Belongs to the major facilitator superfamily.</text>
</comment>
<dbReference type="GO" id="GO:0005886">
    <property type="term" value="C:plasma membrane"/>
    <property type="evidence" value="ECO:0007669"/>
    <property type="project" value="UniProtKB-SubCell"/>
</dbReference>
<evidence type="ECO:0000256" key="6">
    <source>
        <dbReference type="ARBA" id="ARBA00022989"/>
    </source>
</evidence>
<feature type="transmembrane region" description="Helical" evidence="8">
    <location>
        <begin position="86"/>
        <end position="105"/>
    </location>
</feature>
<gene>
    <name evidence="10" type="ORF">MGN01_08110</name>
</gene>
<evidence type="ECO:0000256" key="8">
    <source>
        <dbReference type="SAM" id="Phobius"/>
    </source>
</evidence>
<feature type="transmembrane region" description="Helical" evidence="8">
    <location>
        <begin position="289"/>
        <end position="306"/>
    </location>
</feature>
<feature type="transmembrane region" description="Helical" evidence="8">
    <location>
        <begin position="58"/>
        <end position="74"/>
    </location>
</feature>
<feature type="transmembrane region" description="Helical" evidence="8">
    <location>
        <begin position="223"/>
        <end position="244"/>
    </location>
</feature>
<dbReference type="AlphaFoldDB" id="A0A512JGB3"/>
<feature type="domain" description="Major facilitator superfamily (MFS) profile" evidence="9">
    <location>
        <begin position="16"/>
        <end position="399"/>
    </location>
</feature>
<dbReference type="EMBL" id="BJZV01000003">
    <property type="protein sequence ID" value="GEP08966.1"/>
    <property type="molecule type" value="Genomic_DNA"/>
</dbReference>
<dbReference type="InterPro" id="IPR036259">
    <property type="entry name" value="MFS_trans_sf"/>
</dbReference>
<dbReference type="Proteomes" id="UP000321750">
    <property type="component" value="Unassembled WGS sequence"/>
</dbReference>
<dbReference type="InterPro" id="IPR011701">
    <property type="entry name" value="MFS"/>
</dbReference>
<feature type="transmembrane region" description="Helical" evidence="8">
    <location>
        <begin position="347"/>
        <end position="369"/>
    </location>
</feature>
<dbReference type="CDD" id="cd17324">
    <property type="entry name" value="MFS_NepI_like"/>
    <property type="match status" value="1"/>
</dbReference>
<protein>
    <submittedName>
        <fullName evidence="10">MFS transporter</fullName>
    </submittedName>
</protein>
<name>A0A512JGB3_9HYPH</name>
<feature type="transmembrane region" description="Helical" evidence="8">
    <location>
        <begin position="172"/>
        <end position="196"/>
    </location>
</feature>
<dbReference type="OrthoDB" id="63984at2"/>
<evidence type="ECO:0000256" key="2">
    <source>
        <dbReference type="ARBA" id="ARBA00008335"/>
    </source>
</evidence>
<keyword evidence="6 8" id="KW-1133">Transmembrane helix</keyword>
<feature type="transmembrane region" description="Helical" evidence="8">
    <location>
        <begin position="111"/>
        <end position="133"/>
    </location>
</feature>
<feature type="transmembrane region" description="Helical" evidence="8">
    <location>
        <begin position="256"/>
        <end position="277"/>
    </location>
</feature>
<dbReference type="RefSeq" id="WP_147045309.1">
    <property type="nucleotide sequence ID" value="NZ_BJZV01000003.1"/>
</dbReference>
<keyword evidence="7 8" id="KW-0472">Membrane</keyword>
<reference evidence="10 11" key="1">
    <citation type="submission" date="2019-07" db="EMBL/GenBank/DDBJ databases">
        <title>Whole genome shotgun sequence of Methylobacterium gnaphalii NBRC 107716.</title>
        <authorList>
            <person name="Hosoyama A."/>
            <person name="Uohara A."/>
            <person name="Ohji S."/>
            <person name="Ichikawa N."/>
        </authorList>
    </citation>
    <scope>NUCLEOTIDE SEQUENCE [LARGE SCALE GENOMIC DNA]</scope>
    <source>
        <strain evidence="10 11">NBRC 107716</strain>
    </source>
</reference>